<dbReference type="GO" id="GO:0004347">
    <property type="term" value="F:glucose-6-phosphate isomerase activity"/>
    <property type="evidence" value="ECO:0007669"/>
    <property type="project" value="InterPro"/>
</dbReference>
<dbReference type="InterPro" id="IPR046348">
    <property type="entry name" value="SIS_dom_sf"/>
</dbReference>
<dbReference type="AlphaFoldDB" id="A0A930UZF6"/>
<dbReference type="Proteomes" id="UP000656804">
    <property type="component" value="Unassembled WGS sequence"/>
</dbReference>
<comment type="similarity">
    <text evidence="1">Belongs to the PGI/PMI family.</text>
</comment>
<dbReference type="EMBL" id="JADIVZ010000003">
    <property type="protein sequence ID" value="MBF4161860.1"/>
    <property type="molecule type" value="Genomic_DNA"/>
</dbReference>
<protein>
    <recommendedName>
        <fullName evidence="4">Bifunctional glucose-6-phosphate/mannose-6-phosphate isomerase C-terminal domain-containing protein</fullName>
    </recommendedName>
</protein>
<name>A0A930UZF6_9ACTN</name>
<evidence type="ECO:0000259" key="4">
    <source>
        <dbReference type="Pfam" id="PF10432"/>
    </source>
</evidence>
<dbReference type="InterPro" id="IPR019490">
    <property type="entry name" value="Glu6P/Mann6P_isomerase_C"/>
</dbReference>
<feature type="region of interest" description="Disordered" evidence="3">
    <location>
        <begin position="1"/>
        <end position="69"/>
    </location>
</feature>
<comment type="caution">
    <text evidence="5">The sequence shown here is derived from an EMBL/GenBank/DDBJ whole genome shotgun (WGS) entry which is preliminary data.</text>
</comment>
<evidence type="ECO:0000313" key="5">
    <source>
        <dbReference type="EMBL" id="MBF4161860.1"/>
    </source>
</evidence>
<evidence type="ECO:0000256" key="3">
    <source>
        <dbReference type="SAM" id="MobiDB-lite"/>
    </source>
</evidence>
<feature type="compositionally biased region" description="Basic and acidic residues" evidence="3">
    <location>
        <begin position="22"/>
        <end position="39"/>
    </location>
</feature>
<gene>
    <name evidence="5" type="ORF">ISG29_09155</name>
</gene>
<dbReference type="GO" id="GO:1901135">
    <property type="term" value="P:carbohydrate derivative metabolic process"/>
    <property type="evidence" value="ECO:0007669"/>
    <property type="project" value="InterPro"/>
</dbReference>
<accession>A0A930UZF6</accession>
<proteinExistence type="inferred from homology"/>
<reference evidence="5" key="1">
    <citation type="submission" date="2020-11" db="EMBL/GenBank/DDBJ databases">
        <title>Nocardioides sp. CBS4Y-1, whole genome shotgun sequence.</title>
        <authorList>
            <person name="Tuo L."/>
        </authorList>
    </citation>
    <scope>NUCLEOTIDE SEQUENCE</scope>
    <source>
        <strain evidence="5">CBS4Y-1</strain>
    </source>
</reference>
<feature type="domain" description="Bifunctional glucose-6-phosphate/mannose-6-phosphate isomerase C-terminal" evidence="4">
    <location>
        <begin position="286"/>
        <end position="423"/>
    </location>
</feature>
<dbReference type="Pfam" id="PF10432">
    <property type="entry name" value="bact-PGI_C"/>
    <property type="match status" value="1"/>
</dbReference>
<sequence length="430" mass="45644">MPRGSTSRRWRPCATTCWPGSAEERSEHERDRPGPDGHHRVPGVPRRAGADARARGWRGGAGLPGHLRLRLPGARRHPRAAGRRGPPTVTWFDESRLDDPVALERFDLRLRTLAESGARVRREVGEAAEAIAEAVARARDADRPRAVVAAGPDSRLLRAVLEPACPVPFVAWPSPALPGWAGGLDLVIVLAPDGGDVRTASAIAEAVRRGCQVVVGCPPASLVAEHAVGRDVTVLPTSTRDQLGMAVAMLSFLDQVQLGPATSPDDVADALDEVATRCAPRRDLAVNPGKALAIALADSTPVVWGGTVLAARAARRVAESLRRATGRTALAGDADVLLPVLEATRPRDVFDDPFADDTGEPRPMLVVLDDGSQDAVVTEQRHLLTAAADERGVRVEVVEATSGSEVARYASLLLSGTYGAEYLRLALVED</sequence>
<keyword evidence="6" id="KW-1185">Reference proteome</keyword>
<dbReference type="GO" id="GO:0004476">
    <property type="term" value="F:mannose-6-phosphate isomerase activity"/>
    <property type="evidence" value="ECO:0007669"/>
    <property type="project" value="InterPro"/>
</dbReference>
<organism evidence="5 6">
    <name type="scientific">Nocardioides acrostichi</name>
    <dbReference type="NCBI Taxonomy" id="2784339"/>
    <lineage>
        <taxon>Bacteria</taxon>
        <taxon>Bacillati</taxon>
        <taxon>Actinomycetota</taxon>
        <taxon>Actinomycetes</taxon>
        <taxon>Propionibacteriales</taxon>
        <taxon>Nocardioidaceae</taxon>
        <taxon>Nocardioides</taxon>
    </lineage>
</organism>
<dbReference type="Gene3D" id="3.40.50.10490">
    <property type="entry name" value="Glucose-6-phosphate isomerase like protein, domain 1"/>
    <property type="match status" value="1"/>
</dbReference>
<evidence type="ECO:0000313" key="6">
    <source>
        <dbReference type="Proteomes" id="UP000656804"/>
    </source>
</evidence>
<evidence type="ECO:0000256" key="2">
    <source>
        <dbReference type="ARBA" id="ARBA00023235"/>
    </source>
</evidence>
<dbReference type="SUPFAM" id="SSF53697">
    <property type="entry name" value="SIS domain"/>
    <property type="match status" value="1"/>
</dbReference>
<feature type="compositionally biased region" description="Basic residues" evidence="3">
    <location>
        <begin position="1"/>
        <end position="11"/>
    </location>
</feature>
<evidence type="ECO:0000256" key="1">
    <source>
        <dbReference type="ARBA" id="ARBA00010523"/>
    </source>
</evidence>
<dbReference type="GO" id="GO:0097367">
    <property type="term" value="F:carbohydrate derivative binding"/>
    <property type="evidence" value="ECO:0007669"/>
    <property type="project" value="InterPro"/>
</dbReference>
<keyword evidence="2" id="KW-0413">Isomerase</keyword>
<dbReference type="GO" id="GO:0005975">
    <property type="term" value="P:carbohydrate metabolic process"/>
    <property type="evidence" value="ECO:0007669"/>
    <property type="project" value="InterPro"/>
</dbReference>